<gene>
    <name evidence="1" type="ORF">M670_02510</name>
</gene>
<accession>A0A072NLI9</accession>
<protein>
    <submittedName>
        <fullName evidence="1">Uncharacterized protein</fullName>
    </submittedName>
</protein>
<dbReference type="Proteomes" id="UP000027936">
    <property type="component" value="Unassembled WGS sequence"/>
</dbReference>
<organism evidence="1 2">
    <name type="scientific">Schinkia azotoformans MEV2011</name>
    <dbReference type="NCBI Taxonomy" id="1348973"/>
    <lineage>
        <taxon>Bacteria</taxon>
        <taxon>Bacillati</taxon>
        <taxon>Bacillota</taxon>
        <taxon>Bacilli</taxon>
        <taxon>Bacillales</taxon>
        <taxon>Bacillaceae</taxon>
        <taxon>Calidifontibacillus/Schinkia group</taxon>
        <taxon>Schinkia</taxon>
    </lineage>
</organism>
<sequence length="154" mass="17580">MTYKINGFIDIHSILTNERKLGGVIEASVIRLRTGEEYNNPVITNIDFFGGTFYSLGFIADNGDHMIVNVSDISKITEPTHKKIHEMNNKVYKAEKLSEKNSYLKKLCDLNKGVYIKTFINEVKLLVEDIGVENINKEIDIDFLQKNKKIVKIA</sequence>
<evidence type="ECO:0000313" key="1">
    <source>
        <dbReference type="EMBL" id="KEF38092.1"/>
    </source>
</evidence>
<dbReference type="AlphaFoldDB" id="A0A072NLI9"/>
<proteinExistence type="predicted"/>
<dbReference type="RefSeq" id="WP_003332269.1">
    <property type="nucleotide sequence ID" value="NZ_JJRY01000009.1"/>
</dbReference>
<name>A0A072NLI9_SCHAZ</name>
<reference evidence="1 2" key="1">
    <citation type="submission" date="2014-04" db="EMBL/GenBank/DDBJ databases">
        <title>Draft genome sequence of Bacillus azotoformans MEV2011, a (co-) denitrifying strain unable to grow in the presence of oxygen.</title>
        <authorList>
            <person name="Nielsen M."/>
            <person name="Schreiber L."/>
            <person name="Finster K."/>
            <person name="Schramm A."/>
        </authorList>
    </citation>
    <scope>NUCLEOTIDE SEQUENCE [LARGE SCALE GENOMIC DNA]</scope>
    <source>
        <strain evidence="1 2">MEV2011</strain>
    </source>
</reference>
<dbReference type="OrthoDB" id="2381857at2"/>
<dbReference type="PATRIC" id="fig|1348973.3.peg.2428"/>
<evidence type="ECO:0000313" key="2">
    <source>
        <dbReference type="Proteomes" id="UP000027936"/>
    </source>
</evidence>
<dbReference type="EMBL" id="JJRY01000009">
    <property type="protein sequence ID" value="KEF38092.1"/>
    <property type="molecule type" value="Genomic_DNA"/>
</dbReference>
<comment type="caution">
    <text evidence="1">The sequence shown here is derived from an EMBL/GenBank/DDBJ whole genome shotgun (WGS) entry which is preliminary data.</text>
</comment>